<accession>A0A0G1HIZ5</accession>
<evidence type="ECO:0000256" key="1">
    <source>
        <dbReference type="SAM" id="Phobius"/>
    </source>
</evidence>
<organism evidence="2 3">
    <name type="scientific">Candidatus Gottesmanbacteria bacterium GW2011_GWA2_44_17</name>
    <dbReference type="NCBI Taxonomy" id="1618444"/>
    <lineage>
        <taxon>Bacteria</taxon>
        <taxon>Candidatus Gottesmaniibacteriota</taxon>
    </lineage>
</organism>
<sequence>MSSGWSGDNDYSLGYPLRILVSTSLRNYILPLWDHWTHGGFPLSVISLSLSISPFIWFISIFGIYTMKLYVVEMLLMHGLGFIGCYLWLRRYAKPWVSGIGAFCYTLMASGLVQAPINFEATASGYTYPWIALGISLALQRKMRGIGILALSLWWMFTTGYAGMNLIACEFIFTFSIIEYIIYLSKPIQWKKILHGIFFVGIGIVLFFCIYSLPLFETWYIYGFDMKQIREPGSNNPFAASARASAFWTMFFPNGVSPFIPDAFDGYEMPLYFGALNVLFAIFALLYPGGRRKTAWILTGFFIFSFLSTLSSRYALSKYFVAYFPFFRDSRWHAWNMNIPTFFAVTLSAIGLQNFFRPDAVKQQFIACYIYAVLLMSAGILWQNTFATSPIEFLKTPQCIVFIVFIVTIMLFFWLVKHSERWSNRLLLGTVFFILIELWAVSRTLVSLSGMVETPRLQAKHAI</sequence>
<feature type="transmembrane region" description="Helical" evidence="1">
    <location>
        <begin position="269"/>
        <end position="287"/>
    </location>
</feature>
<reference evidence="2 3" key="1">
    <citation type="journal article" date="2015" name="Nature">
        <title>rRNA introns, odd ribosomes, and small enigmatic genomes across a large radiation of phyla.</title>
        <authorList>
            <person name="Brown C.T."/>
            <person name="Hug L.A."/>
            <person name="Thomas B.C."/>
            <person name="Sharon I."/>
            <person name="Castelle C.J."/>
            <person name="Singh A."/>
            <person name="Wilkins M.J."/>
            <person name="Williams K.H."/>
            <person name="Banfield J.F."/>
        </authorList>
    </citation>
    <scope>NUCLEOTIDE SEQUENCE [LARGE SCALE GENOMIC DNA]</scope>
</reference>
<feature type="transmembrane region" description="Helical" evidence="1">
    <location>
        <begin position="95"/>
        <end position="113"/>
    </location>
</feature>
<feature type="transmembrane region" description="Helical" evidence="1">
    <location>
        <begin position="394"/>
        <end position="414"/>
    </location>
</feature>
<dbReference type="AlphaFoldDB" id="A0A0G1HIZ5"/>
<evidence type="ECO:0008006" key="4">
    <source>
        <dbReference type="Google" id="ProtNLM"/>
    </source>
</evidence>
<evidence type="ECO:0000313" key="2">
    <source>
        <dbReference type="EMBL" id="KKT46895.1"/>
    </source>
</evidence>
<dbReference type="EMBL" id="LCIB01000016">
    <property type="protein sequence ID" value="KKT46895.1"/>
    <property type="molecule type" value="Genomic_DNA"/>
</dbReference>
<name>A0A0G1HIZ5_9BACT</name>
<proteinExistence type="predicted"/>
<protein>
    <recommendedName>
        <fullName evidence="4">Glycosyltransferase RgtA/B/C/D-like domain-containing protein</fullName>
    </recommendedName>
</protein>
<feature type="transmembrane region" description="Helical" evidence="1">
    <location>
        <begin position="426"/>
        <end position="446"/>
    </location>
</feature>
<keyword evidence="1" id="KW-1133">Transmembrane helix</keyword>
<feature type="transmembrane region" description="Helical" evidence="1">
    <location>
        <begin position="69"/>
        <end position="89"/>
    </location>
</feature>
<feature type="transmembrane region" description="Helical" evidence="1">
    <location>
        <begin position="196"/>
        <end position="216"/>
    </location>
</feature>
<evidence type="ECO:0000313" key="3">
    <source>
        <dbReference type="Proteomes" id="UP000034063"/>
    </source>
</evidence>
<keyword evidence="1" id="KW-0812">Transmembrane</keyword>
<dbReference type="Proteomes" id="UP000034063">
    <property type="component" value="Unassembled WGS sequence"/>
</dbReference>
<feature type="transmembrane region" description="Helical" evidence="1">
    <location>
        <begin position="161"/>
        <end position="184"/>
    </location>
</feature>
<gene>
    <name evidence="2" type="ORF">UW37_C0016G0011</name>
</gene>
<keyword evidence="1" id="KW-0472">Membrane</keyword>
<feature type="transmembrane region" description="Helical" evidence="1">
    <location>
        <begin position="364"/>
        <end position="382"/>
    </location>
</feature>
<feature type="transmembrane region" description="Helical" evidence="1">
    <location>
        <begin position="335"/>
        <end position="352"/>
    </location>
</feature>
<feature type="transmembrane region" description="Helical" evidence="1">
    <location>
        <begin position="41"/>
        <end position="62"/>
    </location>
</feature>
<comment type="caution">
    <text evidence="2">The sequence shown here is derived from an EMBL/GenBank/DDBJ whole genome shotgun (WGS) entry which is preliminary data.</text>
</comment>
<feature type="transmembrane region" description="Helical" evidence="1">
    <location>
        <begin position="294"/>
        <end position="315"/>
    </location>
</feature>